<dbReference type="EMBL" id="BGZK01001655">
    <property type="protein sequence ID" value="GBP84022.1"/>
    <property type="molecule type" value="Genomic_DNA"/>
</dbReference>
<accession>A0A4C1Z9N2</accession>
<reference evidence="1 2" key="1">
    <citation type="journal article" date="2019" name="Commun. Biol.">
        <title>The bagworm genome reveals a unique fibroin gene that provides high tensile strength.</title>
        <authorList>
            <person name="Kono N."/>
            <person name="Nakamura H."/>
            <person name="Ohtoshi R."/>
            <person name="Tomita M."/>
            <person name="Numata K."/>
            <person name="Arakawa K."/>
        </authorList>
    </citation>
    <scope>NUCLEOTIDE SEQUENCE [LARGE SCALE GENOMIC DNA]</scope>
</reference>
<dbReference type="Proteomes" id="UP000299102">
    <property type="component" value="Unassembled WGS sequence"/>
</dbReference>
<comment type="caution">
    <text evidence="1">The sequence shown here is derived from an EMBL/GenBank/DDBJ whole genome shotgun (WGS) entry which is preliminary data.</text>
</comment>
<dbReference type="AlphaFoldDB" id="A0A4C1Z9N2"/>
<name>A0A4C1Z9N2_EUMVA</name>
<protein>
    <submittedName>
        <fullName evidence="1">Uncharacterized protein</fullName>
    </submittedName>
</protein>
<evidence type="ECO:0000313" key="1">
    <source>
        <dbReference type="EMBL" id="GBP84022.1"/>
    </source>
</evidence>
<gene>
    <name evidence="1" type="ORF">EVAR_56870_1</name>
</gene>
<evidence type="ECO:0000313" key="2">
    <source>
        <dbReference type="Proteomes" id="UP000299102"/>
    </source>
</evidence>
<keyword evidence="2" id="KW-1185">Reference proteome</keyword>
<proteinExistence type="predicted"/>
<sequence>MLTKPFSSGGYLSNSVKRVLLWHTANFTCKKEIKWASNYALIDLSLDRKKNSDNNFLVCIMRCKHGVVVTAHDEPASAPAVEVSCYERLTTAPRAVL</sequence>
<organism evidence="1 2">
    <name type="scientific">Eumeta variegata</name>
    <name type="common">Bagworm moth</name>
    <name type="synonym">Eumeta japonica</name>
    <dbReference type="NCBI Taxonomy" id="151549"/>
    <lineage>
        <taxon>Eukaryota</taxon>
        <taxon>Metazoa</taxon>
        <taxon>Ecdysozoa</taxon>
        <taxon>Arthropoda</taxon>
        <taxon>Hexapoda</taxon>
        <taxon>Insecta</taxon>
        <taxon>Pterygota</taxon>
        <taxon>Neoptera</taxon>
        <taxon>Endopterygota</taxon>
        <taxon>Lepidoptera</taxon>
        <taxon>Glossata</taxon>
        <taxon>Ditrysia</taxon>
        <taxon>Tineoidea</taxon>
        <taxon>Psychidae</taxon>
        <taxon>Oiketicinae</taxon>
        <taxon>Eumeta</taxon>
    </lineage>
</organism>